<comment type="caution">
    <text evidence="2">The sequence shown here is derived from an EMBL/GenBank/DDBJ whole genome shotgun (WGS) entry which is preliminary data.</text>
</comment>
<protein>
    <submittedName>
        <fullName evidence="2">Uncharacterized protein</fullName>
    </submittedName>
</protein>
<dbReference type="EMBL" id="LCZI01001367">
    <property type="protein sequence ID" value="KKZ61072.1"/>
    <property type="molecule type" value="Genomic_DNA"/>
</dbReference>
<evidence type="ECO:0000256" key="1">
    <source>
        <dbReference type="SAM" id="MobiDB-lite"/>
    </source>
</evidence>
<dbReference type="AlphaFoldDB" id="A0A0G2HSH6"/>
<organism evidence="2 3">
    <name type="scientific">[Emmonsia] crescens</name>
    <dbReference type="NCBI Taxonomy" id="73230"/>
    <lineage>
        <taxon>Eukaryota</taxon>
        <taxon>Fungi</taxon>
        <taxon>Dikarya</taxon>
        <taxon>Ascomycota</taxon>
        <taxon>Pezizomycotina</taxon>
        <taxon>Eurotiomycetes</taxon>
        <taxon>Eurotiomycetidae</taxon>
        <taxon>Onygenales</taxon>
        <taxon>Ajellomycetaceae</taxon>
        <taxon>Emergomyces</taxon>
    </lineage>
</organism>
<evidence type="ECO:0000313" key="3">
    <source>
        <dbReference type="Proteomes" id="UP000034164"/>
    </source>
</evidence>
<feature type="compositionally biased region" description="Polar residues" evidence="1">
    <location>
        <begin position="478"/>
        <end position="532"/>
    </location>
</feature>
<dbReference type="OrthoDB" id="4509637at2759"/>
<evidence type="ECO:0000313" key="2">
    <source>
        <dbReference type="EMBL" id="KKZ61072.1"/>
    </source>
</evidence>
<dbReference type="Proteomes" id="UP000034164">
    <property type="component" value="Unassembled WGS sequence"/>
</dbReference>
<feature type="compositionally biased region" description="Basic and acidic residues" evidence="1">
    <location>
        <begin position="344"/>
        <end position="358"/>
    </location>
</feature>
<feature type="region of interest" description="Disordered" evidence="1">
    <location>
        <begin position="344"/>
        <end position="534"/>
    </location>
</feature>
<accession>A0A0G2HSH6</accession>
<gene>
    <name evidence="2" type="ORF">EMCG_04316</name>
</gene>
<dbReference type="VEuPathDB" id="FungiDB:EMCG_04316"/>
<reference evidence="3" key="1">
    <citation type="journal article" date="2015" name="PLoS Genet.">
        <title>The dynamic genome and transcriptome of the human fungal pathogen Blastomyces and close relative Emmonsia.</title>
        <authorList>
            <person name="Munoz J.F."/>
            <person name="Gauthier G.M."/>
            <person name="Desjardins C.A."/>
            <person name="Gallo J.E."/>
            <person name="Holder J."/>
            <person name="Sullivan T.D."/>
            <person name="Marty A.J."/>
            <person name="Carmen J.C."/>
            <person name="Chen Z."/>
            <person name="Ding L."/>
            <person name="Gujja S."/>
            <person name="Magrini V."/>
            <person name="Misas E."/>
            <person name="Mitreva M."/>
            <person name="Priest M."/>
            <person name="Saif S."/>
            <person name="Whiston E.A."/>
            <person name="Young S."/>
            <person name="Zeng Q."/>
            <person name="Goldman W.E."/>
            <person name="Mardis E.R."/>
            <person name="Taylor J.W."/>
            <person name="McEwen J.G."/>
            <person name="Clay O.K."/>
            <person name="Klein B.S."/>
            <person name="Cuomo C.A."/>
        </authorList>
    </citation>
    <scope>NUCLEOTIDE SEQUENCE [LARGE SCALE GENOMIC DNA]</scope>
    <source>
        <strain evidence="3">UAMH 3008</strain>
    </source>
</reference>
<feature type="compositionally biased region" description="Basic and acidic residues" evidence="1">
    <location>
        <begin position="457"/>
        <end position="477"/>
    </location>
</feature>
<feature type="compositionally biased region" description="Polar residues" evidence="1">
    <location>
        <begin position="422"/>
        <end position="444"/>
    </location>
</feature>
<proteinExistence type="predicted"/>
<name>A0A0G2HSH6_9EURO</name>
<sequence length="713" mass="78652">MGVAESKIFATEVLILCDKAEKEGRAELDATALWSKTGVEETAKCLFKRIPQRIRGRTSPVDKAASRSSSRITLPKDLRGPFNTWKGNALTFKKHDEPVLSGVALDLSLVHSYLLLSKIEKQQIINKVRLRFFCVALFRLKEILQNNHCIKDVVSCFAHTVHCSDLVGDQGGEILDKFHDWVDRGERYNLLAEELKGLGMLFLLPEDVGEYIWIREMPKERGHEKRINMIQSLRQRSICEEAETIGAHGVANEITNLILQPLLLSMLEVLQSQVIISGGRVLYSTGTSFASGEHLTPTLEPVSIATDAANQVMQQSGTHYTPASVSEQASTSIKETTCIGTDDLANRTDFPSDIRNEETQCPQSPTRTYVPVSGQAHVPQKRPCDFTSTSSKRPRISSRITSRVATDDGHTLSLSPVRVGSVSFSDDNNSQQSPGGSRRCSPSWSDPFHGEFTTTKKIPDGDARRNNSREQSEESRRMVTTSAPTPTETVFSRQQQNAGTISLQGSNLTATEPASSRQQQNTGPINRQSGATRNFGETIDSVSSTIEPGCDPLQANLPATFQSHTLDLWVNPDGFPPHLDSTSLDCLLENAGNFRQTIDVTSAPQIIQPSPLENSRGIADVSRSRPYINSTNFDLHTNSVGFQPHLKSTNLDLMLDNTSLSLANHWSNPPNVYNPQPDNSSVNIDLQANPDGYSPHLNSINLDWFLENADSFS</sequence>